<evidence type="ECO:0000256" key="1">
    <source>
        <dbReference type="SAM" id="MobiDB-lite"/>
    </source>
</evidence>
<accession>A0AA35R1T5</accession>
<evidence type="ECO:0000313" key="2">
    <source>
        <dbReference type="EMBL" id="CAI8000517.1"/>
    </source>
</evidence>
<keyword evidence="3" id="KW-1185">Reference proteome</keyword>
<feature type="compositionally biased region" description="Basic and acidic residues" evidence="1">
    <location>
        <begin position="1"/>
        <end position="16"/>
    </location>
</feature>
<proteinExistence type="predicted"/>
<dbReference type="EMBL" id="CASHTH010000409">
    <property type="protein sequence ID" value="CAI8000517.1"/>
    <property type="molecule type" value="Genomic_DNA"/>
</dbReference>
<comment type="caution">
    <text evidence="2">The sequence shown here is derived from an EMBL/GenBank/DDBJ whole genome shotgun (WGS) entry which is preliminary data.</text>
</comment>
<feature type="compositionally biased region" description="Polar residues" evidence="1">
    <location>
        <begin position="155"/>
        <end position="169"/>
    </location>
</feature>
<feature type="compositionally biased region" description="Pro residues" evidence="1">
    <location>
        <begin position="50"/>
        <end position="61"/>
    </location>
</feature>
<feature type="region of interest" description="Disordered" evidence="1">
    <location>
        <begin position="143"/>
        <end position="169"/>
    </location>
</feature>
<dbReference type="AlphaFoldDB" id="A0AA35R1T5"/>
<reference evidence="2" key="1">
    <citation type="submission" date="2023-03" db="EMBL/GenBank/DDBJ databases">
        <authorList>
            <person name="Steffen K."/>
            <person name="Cardenas P."/>
        </authorList>
    </citation>
    <scope>NUCLEOTIDE SEQUENCE</scope>
</reference>
<sequence length="236" mass="26415">MRGRREREMRQRDLVQRQRRILQANLRSQQRWREKDTDTEPGTPPSLLAHPPPPSLSPSPPRLTTHTPPHLPSPHSSTSPHTYTVSPNPLVPQTTSGPSPPPPEEPIRTTESQRTSHEDRIFALTQSALELKKKIAAEAERVKKARSKTPGHVSITVTTATPPPSLTTRPTFDLSAQRDIGSWPGVGNVHRQARLTEEVRRRGEAATQIQAFFRRHRVRRNLATSLGRVGDGEEDG</sequence>
<name>A0AA35R1T5_GEOBA</name>
<feature type="compositionally biased region" description="Low complexity" evidence="1">
    <location>
        <begin position="62"/>
        <end position="97"/>
    </location>
</feature>
<protein>
    <submittedName>
        <fullName evidence="2">Uncharacterized protein</fullName>
    </submittedName>
</protein>
<organism evidence="2 3">
    <name type="scientific">Geodia barretti</name>
    <name type="common">Barrett's horny sponge</name>
    <dbReference type="NCBI Taxonomy" id="519541"/>
    <lineage>
        <taxon>Eukaryota</taxon>
        <taxon>Metazoa</taxon>
        <taxon>Porifera</taxon>
        <taxon>Demospongiae</taxon>
        <taxon>Heteroscleromorpha</taxon>
        <taxon>Tetractinellida</taxon>
        <taxon>Astrophorina</taxon>
        <taxon>Geodiidae</taxon>
        <taxon>Geodia</taxon>
    </lineage>
</organism>
<feature type="region of interest" description="Disordered" evidence="1">
    <location>
        <begin position="1"/>
        <end position="118"/>
    </location>
</feature>
<feature type="non-terminal residue" evidence="2">
    <location>
        <position position="1"/>
    </location>
</feature>
<dbReference type="PROSITE" id="PS50096">
    <property type="entry name" value="IQ"/>
    <property type="match status" value="1"/>
</dbReference>
<evidence type="ECO:0000313" key="3">
    <source>
        <dbReference type="Proteomes" id="UP001174909"/>
    </source>
</evidence>
<dbReference type="Proteomes" id="UP001174909">
    <property type="component" value="Unassembled WGS sequence"/>
</dbReference>
<dbReference type="CDD" id="cd23767">
    <property type="entry name" value="IQCD"/>
    <property type="match status" value="1"/>
</dbReference>
<gene>
    <name evidence="2" type="ORF">GBAR_LOCUS2971</name>
</gene>